<dbReference type="SUPFAM" id="SSF103481">
    <property type="entry name" value="Multidrug resistance efflux transporter EmrE"/>
    <property type="match status" value="2"/>
</dbReference>
<accession>A0ABY8QA64</accession>
<dbReference type="InterPro" id="IPR037185">
    <property type="entry name" value="EmrE-like"/>
</dbReference>
<dbReference type="InterPro" id="IPR050638">
    <property type="entry name" value="AA-Vitamin_Transporters"/>
</dbReference>
<evidence type="ECO:0000256" key="5">
    <source>
        <dbReference type="ARBA" id="ARBA00023136"/>
    </source>
</evidence>
<feature type="transmembrane region" description="Helical" evidence="6">
    <location>
        <begin position="97"/>
        <end position="118"/>
    </location>
</feature>
<keyword evidence="9" id="KW-1185">Reference proteome</keyword>
<feature type="transmembrane region" description="Helical" evidence="6">
    <location>
        <begin position="70"/>
        <end position="91"/>
    </location>
</feature>
<organism evidence="8 9">
    <name type="scientific">Fuscovulum ytuae</name>
    <dbReference type="NCBI Taxonomy" id="3042299"/>
    <lineage>
        <taxon>Bacteria</taxon>
        <taxon>Pseudomonadati</taxon>
        <taxon>Pseudomonadota</taxon>
        <taxon>Alphaproteobacteria</taxon>
        <taxon>Rhodobacterales</taxon>
        <taxon>Paracoccaceae</taxon>
        <taxon>Fuscovulum</taxon>
    </lineage>
</organism>
<dbReference type="Proteomes" id="UP001230978">
    <property type="component" value="Chromosome"/>
</dbReference>
<evidence type="ECO:0000313" key="9">
    <source>
        <dbReference type="Proteomes" id="UP001230978"/>
    </source>
</evidence>
<dbReference type="Pfam" id="PF00892">
    <property type="entry name" value="EamA"/>
    <property type="match status" value="2"/>
</dbReference>
<feature type="transmembrane region" description="Helical" evidence="6">
    <location>
        <begin position="125"/>
        <end position="143"/>
    </location>
</feature>
<evidence type="ECO:0000313" key="8">
    <source>
        <dbReference type="EMBL" id="WGV17157.1"/>
    </source>
</evidence>
<comment type="similarity">
    <text evidence="2">Belongs to the EamA transporter family.</text>
</comment>
<proteinExistence type="inferred from homology"/>
<dbReference type="InterPro" id="IPR000620">
    <property type="entry name" value="EamA_dom"/>
</dbReference>
<feature type="domain" description="EamA" evidence="7">
    <location>
        <begin position="12"/>
        <end position="141"/>
    </location>
</feature>
<evidence type="ECO:0000256" key="2">
    <source>
        <dbReference type="ARBA" id="ARBA00007362"/>
    </source>
</evidence>
<feature type="transmembrane region" description="Helical" evidence="6">
    <location>
        <begin position="38"/>
        <end position="58"/>
    </location>
</feature>
<evidence type="ECO:0000256" key="6">
    <source>
        <dbReference type="SAM" id="Phobius"/>
    </source>
</evidence>
<evidence type="ECO:0000256" key="4">
    <source>
        <dbReference type="ARBA" id="ARBA00022989"/>
    </source>
</evidence>
<dbReference type="EMBL" id="CP124535">
    <property type="protein sequence ID" value="WGV17157.1"/>
    <property type="molecule type" value="Genomic_DNA"/>
</dbReference>
<reference evidence="8 9" key="1">
    <citation type="submission" date="2023-04" db="EMBL/GenBank/DDBJ databases">
        <title>YMD61, complete Genome.</title>
        <authorList>
            <person name="Zhang J."/>
        </authorList>
    </citation>
    <scope>NUCLEOTIDE SEQUENCE [LARGE SCALE GENOMIC DNA]</scope>
    <source>
        <strain evidence="8 9">YMD61</strain>
    </source>
</reference>
<feature type="transmembrane region" description="Helical" evidence="6">
    <location>
        <begin position="155"/>
        <end position="176"/>
    </location>
</feature>
<gene>
    <name evidence="8" type="ORF">QF092_04950</name>
</gene>
<feature type="transmembrane region" description="Helical" evidence="6">
    <location>
        <begin position="12"/>
        <end position="32"/>
    </location>
</feature>
<evidence type="ECO:0000259" key="7">
    <source>
        <dbReference type="Pfam" id="PF00892"/>
    </source>
</evidence>
<sequence>MRKERLDAFGGAALLGITLLLAFNQIIVKWVNDGLQPVFFAGLRSVLAVLFVGAWLYWRGRPPQLRRGDLGAGLLIGTVFALEFLCLFLALDLTAVSRASVIFYSMPVWFAIMAHFVLPGEKITPIRAAGLGLAFAGTAWAILSRAPDAAQGSLAGDLLALGGAFGWAATALVARASRLREAGAEMQLFWMVLVSGPILLLAAPFFGPLIRELEPAHIGGLIFQSSLVVAGGFIGWLWLLSVYPAATVASFSFLTPILAILLGVVVYDESLTLQVVGSAALVGMGIVLINRRQKAVKESAAAGGAGR</sequence>
<keyword evidence="5 6" id="KW-0472">Membrane</keyword>
<keyword evidence="3 6" id="KW-0812">Transmembrane</keyword>
<feature type="transmembrane region" description="Helical" evidence="6">
    <location>
        <begin position="246"/>
        <end position="265"/>
    </location>
</feature>
<evidence type="ECO:0000256" key="3">
    <source>
        <dbReference type="ARBA" id="ARBA00022692"/>
    </source>
</evidence>
<feature type="domain" description="EamA" evidence="7">
    <location>
        <begin position="155"/>
        <end position="290"/>
    </location>
</feature>
<dbReference type="PANTHER" id="PTHR32322">
    <property type="entry name" value="INNER MEMBRANE TRANSPORTER"/>
    <property type="match status" value="1"/>
</dbReference>
<protein>
    <submittedName>
        <fullName evidence="8">DMT family transporter</fullName>
    </submittedName>
</protein>
<feature type="transmembrane region" description="Helical" evidence="6">
    <location>
        <begin position="216"/>
        <end position="239"/>
    </location>
</feature>
<comment type="subcellular location">
    <subcellularLocation>
        <location evidence="1">Membrane</location>
        <topology evidence="1">Multi-pass membrane protein</topology>
    </subcellularLocation>
</comment>
<evidence type="ECO:0000256" key="1">
    <source>
        <dbReference type="ARBA" id="ARBA00004141"/>
    </source>
</evidence>
<feature type="transmembrane region" description="Helical" evidence="6">
    <location>
        <begin position="271"/>
        <end position="289"/>
    </location>
</feature>
<keyword evidence="4 6" id="KW-1133">Transmembrane helix</keyword>
<dbReference type="RefSeq" id="WP_281468187.1">
    <property type="nucleotide sequence ID" value="NZ_CP124535.1"/>
</dbReference>
<name>A0ABY8QA64_9RHOB</name>
<feature type="transmembrane region" description="Helical" evidence="6">
    <location>
        <begin position="188"/>
        <end position="210"/>
    </location>
</feature>
<dbReference type="PANTHER" id="PTHR32322:SF2">
    <property type="entry name" value="EAMA DOMAIN-CONTAINING PROTEIN"/>
    <property type="match status" value="1"/>
</dbReference>